<keyword evidence="3" id="KW-1185">Reference proteome</keyword>
<sequence>TGADYSSCQVHHHDSTYKPNSNPCRHYLYNRDPMEPGLPLPSSLGLLSSSMNYMCVSVYHERRGLGGGARAEEQGSATGSSLVAVVG</sequence>
<accession>A0AAD5BNR5</accession>
<dbReference type="EMBL" id="JAMZMK010011914">
    <property type="protein sequence ID" value="KAI7725554.1"/>
    <property type="molecule type" value="Genomic_DNA"/>
</dbReference>
<evidence type="ECO:0000256" key="1">
    <source>
        <dbReference type="SAM" id="MobiDB-lite"/>
    </source>
</evidence>
<protein>
    <submittedName>
        <fullName evidence="2">Uncharacterized protein</fullName>
    </submittedName>
</protein>
<evidence type="ECO:0000313" key="3">
    <source>
        <dbReference type="Proteomes" id="UP001206925"/>
    </source>
</evidence>
<comment type="caution">
    <text evidence="2">The sequence shown here is derived from an EMBL/GenBank/DDBJ whole genome shotgun (WGS) entry which is preliminary data.</text>
</comment>
<gene>
    <name evidence="2" type="ORF">M8C21_019918</name>
</gene>
<feature type="non-terminal residue" evidence="2">
    <location>
        <position position="87"/>
    </location>
</feature>
<name>A0AAD5BNR5_AMBAR</name>
<dbReference type="Proteomes" id="UP001206925">
    <property type="component" value="Unassembled WGS sequence"/>
</dbReference>
<organism evidence="2 3">
    <name type="scientific">Ambrosia artemisiifolia</name>
    <name type="common">Common ragweed</name>
    <dbReference type="NCBI Taxonomy" id="4212"/>
    <lineage>
        <taxon>Eukaryota</taxon>
        <taxon>Viridiplantae</taxon>
        <taxon>Streptophyta</taxon>
        <taxon>Embryophyta</taxon>
        <taxon>Tracheophyta</taxon>
        <taxon>Spermatophyta</taxon>
        <taxon>Magnoliopsida</taxon>
        <taxon>eudicotyledons</taxon>
        <taxon>Gunneridae</taxon>
        <taxon>Pentapetalae</taxon>
        <taxon>asterids</taxon>
        <taxon>campanulids</taxon>
        <taxon>Asterales</taxon>
        <taxon>Asteraceae</taxon>
        <taxon>Asteroideae</taxon>
        <taxon>Heliantheae alliance</taxon>
        <taxon>Heliantheae</taxon>
        <taxon>Ambrosia</taxon>
    </lineage>
</organism>
<evidence type="ECO:0000313" key="2">
    <source>
        <dbReference type="EMBL" id="KAI7725554.1"/>
    </source>
</evidence>
<feature type="region of interest" description="Disordered" evidence="1">
    <location>
        <begin position="66"/>
        <end position="87"/>
    </location>
</feature>
<dbReference type="AlphaFoldDB" id="A0AAD5BNR5"/>
<proteinExistence type="predicted"/>
<reference evidence="2" key="1">
    <citation type="submission" date="2022-06" db="EMBL/GenBank/DDBJ databases">
        <title>Uncovering the hologenomic basis of an extraordinary plant invasion.</title>
        <authorList>
            <person name="Bieker V.C."/>
            <person name="Martin M.D."/>
            <person name="Gilbert T."/>
            <person name="Hodgins K."/>
            <person name="Battlay P."/>
            <person name="Petersen B."/>
            <person name="Wilson J."/>
        </authorList>
    </citation>
    <scope>NUCLEOTIDE SEQUENCE</scope>
    <source>
        <strain evidence="2">AA19_3_7</strain>
        <tissue evidence="2">Leaf</tissue>
    </source>
</reference>